<evidence type="ECO:0000256" key="1">
    <source>
        <dbReference type="SAM" id="SignalP"/>
    </source>
</evidence>
<keyword evidence="1" id="KW-0732">Signal</keyword>
<dbReference type="InterPro" id="IPR027275">
    <property type="entry name" value="PRC-brl_dom"/>
</dbReference>
<evidence type="ECO:0000259" key="2">
    <source>
        <dbReference type="Pfam" id="PF05239"/>
    </source>
</evidence>
<dbReference type="PANTHER" id="PTHR36505">
    <property type="entry name" value="BLR1072 PROTEIN"/>
    <property type="match status" value="1"/>
</dbReference>
<dbReference type="EMBL" id="JAUOPB010000011">
    <property type="protein sequence ID" value="MDO6423740.1"/>
    <property type="molecule type" value="Genomic_DNA"/>
</dbReference>
<feature type="domain" description="PRC-barrel" evidence="2">
    <location>
        <begin position="63"/>
        <end position="124"/>
    </location>
</feature>
<gene>
    <name evidence="3" type="ORF">Q4521_14755</name>
</gene>
<reference evidence="3" key="1">
    <citation type="submission" date="2023-07" db="EMBL/GenBank/DDBJ databases">
        <title>Genome content predicts the carbon catabolic preferences of heterotrophic bacteria.</title>
        <authorList>
            <person name="Gralka M."/>
        </authorList>
    </citation>
    <scope>NUCLEOTIDE SEQUENCE</scope>
    <source>
        <strain evidence="3">I3M17_2</strain>
    </source>
</reference>
<feature type="signal peptide" evidence="1">
    <location>
        <begin position="1"/>
        <end position="21"/>
    </location>
</feature>
<comment type="caution">
    <text evidence="3">The sequence shown here is derived from an EMBL/GenBank/DDBJ whole genome shotgun (WGS) entry which is preliminary data.</text>
</comment>
<protein>
    <submittedName>
        <fullName evidence="3">PRC-barrel domain-containing protein</fullName>
    </submittedName>
</protein>
<evidence type="ECO:0000313" key="3">
    <source>
        <dbReference type="EMBL" id="MDO6423740.1"/>
    </source>
</evidence>
<accession>A0AAW7X8Y6</accession>
<proteinExistence type="predicted"/>
<feature type="chain" id="PRO_5043566592" evidence="1">
    <location>
        <begin position="22"/>
        <end position="157"/>
    </location>
</feature>
<dbReference type="RefSeq" id="WP_216065274.1">
    <property type="nucleotide sequence ID" value="NZ_CP123764.1"/>
</dbReference>
<dbReference type="AlphaFoldDB" id="A0AAW7X8Y6"/>
<dbReference type="Pfam" id="PF05239">
    <property type="entry name" value="PRC"/>
    <property type="match status" value="1"/>
</dbReference>
<organism evidence="3 4">
    <name type="scientific">Saccharophagus degradans</name>
    <dbReference type="NCBI Taxonomy" id="86304"/>
    <lineage>
        <taxon>Bacteria</taxon>
        <taxon>Pseudomonadati</taxon>
        <taxon>Pseudomonadota</taxon>
        <taxon>Gammaproteobacteria</taxon>
        <taxon>Cellvibrionales</taxon>
        <taxon>Cellvibrionaceae</taxon>
        <taxon>Saccharophagus</taxon>
    </lineage>
</organism>
<dbReference type="Proteomes" id="UP001169760">
    <property type="component" value="Unassembled WGS sequence"/>
</dbReference>
<evidence type="ECO:0000313" key="4">
    <source>
        <dbReference type="Proteomes" id="UP001169760"/>
    </source>
</evidence>
<dbReference type="PANTHER" id="PTHR36505:SF1">
    <property type="entry name" value="BLR1072 PROTEIN"/>
    <property type="match status" value="1"/>
</dbReference>
<sequence length="157" mass="17354">MKLSISALALVGALTTGTVYAEGQLNQDTNPQYQDRSSEQFDARTELQPKNLNTNQGLQTPILASDLIDKDVEDSQGREVGEVEDVVIDQTGKEMALIVEVGGFLGMGEKSVSIPMSELTIIKNADNERTIQINHTKRELESMPTWTEDNVNQLSFR</sequence>
<name>A0AAW7X8Y6_9GAMM</name>